<keyword evidence="2" id="KW-0677">Repeat</keyword>
<evidence type="ECO:0000256" key="2">
    <source>
        <dbReference type="ARBA" id="ARBA00022737"/>
    </source>
</evidence>
<dbReference type="SUPFAM" id="SSF52058">
    <property type="entry name" value="L domain-like"/>
    <property type="match status" value="1"/>
</dbReference>
<keyword evidence="4" id="KW-1185">Reference proteome</keyword>
<dbReference type="Gene3D" id="3.80.10.10">
    <property type="entry name" value="Ribonuclease Inhibitor"/>
    <property type="match status" value="2"/>
</dbReference>
<dbReference type="GO" id="GO:0005737">
    <property type="term" value="C:cytoplasm"/>
    <property type="evidence" value="ECO:0007669"/>
    <property type="project" value="TreeGrafter"/>
</dbReference>
<dbReference type="InterPro" id="IPR050216">
    <property type="entry name" value="LRR_domain-containing"/>
</dbReference>
<evidence type="ECO:0000256" key="1">
    <source>
        <dbReference type="ARBA" id="ARBA00022614"/>
    </source>
</evidence>
<keyword evidence="1" id="KW-0433">Leucine-rich repeat</keyword>
<name>A0A9W6Z9U1_9STRA</name>
<evidence type="ECO:0000313" key="3">
    <source>
        <dbReference type="EMBL" id="GMH46659.1"/>
    </source>
</evidence>
<sequence>MGNSTSSSKTPHNKTGSKVVSQKLVNAAKLGVLSLTEHQLKKLPAQVLTLSDLKTLDVSRNALTNGDTSIMGIPEKMLKLKTVNLSDNNLHAGSLPSLSPLTSLQTLNLSVNKLGRQQQIKKGSKKPMAETVSAAVGHILPPLPPSLKSLALSQNSLPSIPPQILQPHLSNLKELDLSQNGITGVLPPALKVLTSLVQANFESNQITGLDAGIFEGGGWSKVKVLNLENNNITSTTNPQTLPSRLFTNTVLHDLKLKNNPMLKRELMEDFEGFDDFLSRRGEVKSKDLSGGAMANLSLCGLD</sequence>
<dbReference type="InterPro" id="IPR032675">
    <property type="entry name" value="LRR_dom_sf"/>
</dbReference>
<dbReference type="Pfam" id="PF13855">
    <property type="entry name" value="LRR_8"/>
    <property type="match status" value="1"/>
</dbReference>
<dbReference type="InterPro" id="IPR001611">
    <property type="entry name" value="Leu-rich_rpt"/>
</dbReference>
<protein>
    <submittedName>
        <fullName evidence="3">Uncharacterized protein</fullName>
    </submittedName>
</protein>
<organism evidence="3 4">
    <name type="scientific">Triparma verrucosa</name>
    <dbReference type="NCBI Taxonomy" id="1606542"/>
    <lineage>
        <taxon>Eukaryota</taxon>
        <taxon>Sar</taxon>
        <taxon>Stramenopiles</taxon>
        <taxon>Ochrophyta</taxon>
        <taxon>Bolidophyceae</taxon>
        <taxon>Parmales</taxon>
        <taxon>Triparmaceae</taxon>
        <taxon>Triparma</taxon>
    </lineage>
</organism>
<dbReference type="PROSITE" id="PS51450">
    <property type="entry name" value="LRR"/>
    <property type="match status" value="3"/>
</dbReference>
<comment type="caution">
    <text evidence="3">The sequence shown here is derived from an EMBL/GenBank/DDBJ whole genome shotgun (WGS) entry which is preliminary data.</text>
</comment>
<dbReference type="InterPro" id="IPR003591">
    <property type="entry name" value="Leu-rich_rpt_typical-subtyp"/>
</dbReference>
<dbReference type="PANTHER" id="PTHR48051">
    <property type="match status" value="1"/>
</dbReference>
<dbReference type="EMBL" id="BRXX01000550">
    <property type="protein sequence ID" value="GMH46659.1"/>
    <property type="molecule type" value="Genomic_DNA"/>
</dbReference>
<dbReference type="PANTHER" id="PTHR48051:SF1">
    <property type="entry name" value="RAS SUPPRESSOR PROTEIN 1"/>
    <property type="match status" value="1"/>
</dbReference>
<proteinExistence type="predicted"/>
<dbReference type="Proteomes" id="UP001165160">
    <property type="component" value="Unassembled WGS sequence"/>
</dbReference>
<dbReference type="Pfam" id="PF00560">
    <property type="entry name" value="LRR_1"/>
    <property type="match status" value="1"/>
</dbReference>
<dbReference type="SMART" id="SM00369">
    <property type="entry name" value="LRR_TYP"/>
    <property type="match status" value="6"/>
</dbReference>
<dbReference type="AlphaFoldDB" id="A0A9W6Z9U1"/>
<reference evidence="4" key="1">
    <citation type="journal article" date="2023" name="Commun. Biol.">
        <title>Genome analysis of Parmales, the sister group of diatoms, reveals the evolutionary specialization of diatoms from phago-mixotrophs to photoautotrophs.</title>
        <authorList>
            <person name="Ban H."/>
            <person name="Sato S."/>
            <person name="Yoshikawa S."/>
            <person name="Yamada K."/>
            <person name="Nakamura Y."/>
            <person name="Ichinomiya M."/>
            <person name="Sato N."/>
            <person name="Blanc-Mathieu R."/>
            <person name="Endo H."/>
            <person name="Kuwata A."/>
            <person name="Ogata H."/>
        </authorList>
    </citation>
    <scope>NUCLEOTIDE SEQUENCE [LARGE SCALE GENOMIC DNA]</scope>
    <source>
        <strain evidence="4">NIES 3699</strain>
    </source>
</reference>
<accession>A0A9W6Z9U1</accession>
<gene>
    <name evidence="3" type="ORF">TrVE_jg3220</name>
</gene>
<evidence type="ECO:0000313" key="4">
    <source>
        <dbReference type="Proteomes" id="UP001165160"/>
    </source>
</evidence>